<evidence type="ECO:0000313" key="2">
    <source>
        <dbReference type="EMBL" id="BES98620.1"/>
    </source>
</evidence>
<dbReference type="EMBL" id="AP028917">
    <property type="protein sequence ID" value="BES98620.1"/>
    <property type="molecule type" value="Genomic_DNA"/>
</dbReference>
<protein>
    <submittedName>
        <fullName evidence="2">Uncharacterized protein</fullName>
    </submittedName>
</protein>
<evidence type="ECO:0000313" key="3">
    <source>
        <dbReference type="Proteomes" id="UP001307889"/>
    </source>
</evidence>
<name>A0ABN7B2H0_9HEMI</name>
<reference evidence="2 3" key="1">
    <citation type="submission" date="2023-09" db="EMBL/GenBank/DDBJ databases">
        <title>Nesidiocoris tenuis whole genome shotgun sequence.</title>
        <authorList>
            <person name="Shibata T."/>
            <person name="Shimoda M."/>
            <person name="Kobayashi T."/>
            <person name="Uehara T."/>
        </authorList>
    </citation>
    <scope>NUCLEOTIDE SEQUENCE [LARGE SCALE GENOMIC DNA]</scope>
    <source>
        <strain evidence="2 3">Japan</strain>
    </source>
</reference>
<dbReference type="PANTHER" id="PTHR21847:SF1">
    <property type="entry name" value="EF-HAND CALCIUM-BINDING DOMAIN-CONTAINING PROTEIN 10"/>
    <property type="match status" value="1"/>
</dbReference>
<gene>
    <name evidence="2" type="ORF">NTJ_11435</name>
</gene>
<sequence>MSGVLQKNIVSSIDRALKKESHKVNEQLSKIIENENKSNWMSDVYADSFQLGKQMEPISPRVEIEGERPFSDEDDEGPESFTYQTVPAVIGQIAEGKCKTLGVDQMMPELKKLAVRGALSEREKHVFRYFRRRRITDLLQFMMNHLLASQPDDPLDFLRGLLDHCLLFRAGQLKEPPILYRAEHLESFFAAFDPLKTELITLQQYHNAMRTLMIRNYNRNPDVDENRNVSKRVFMNIAKLGLVGNLLDLIWPPSSENSGSSKKALHRPEEIQHPGNSV</sequence>
<dbReference type="InterPro" id="IPR039879">
    <property type="entry name" value="EFC10"/>
</dbReference>
<keyword evidence="3" id="KW-1185">Reference proteome</keyword>
<dbReference type="Proteomes" id="UP001307889">
    <property type="component" value="Chromosome 9"/>
</dbReference>
<evidence type="ECO:0000256" key="1">
    <source>
        <dbReference type="SAM" id="MobiDB-lite"/>
    </source>
</evidence>
<dbReference type="PANTHER" id="PTHR21847">
    <property type="entry name" value="EF-HAND CALCIUM-BINDING DOMAIN-CONTAINING PROTEIN 10"/>
    <property type="match status" value="1"/>
</dbReference>
<dbReference type="SUPFAM" id="SSF47391">
    <property type="entry name" value="Dimerization-anchoring domain of cAMP-dependent PK regulatory subunit"/>
    <property type="match status" value="1"/>
</dbReference>
<organism evidence="2 3">
    <name type="scientific">Nesidiocoris tenuis</name>
    <dbReference type="NCBI Taxonomy" id="355587"/>
    <lineage>
        <taxon>Eukaryota</taxon>
        <taxon>Metazoa</taxon>
        <taxon>Ecdysozoa</taxon>
        <taxon>Arthropoda</taxon>
        <taxon>Hexapoda</taxon>
        <taxon>Insecta</taxon>
        <taxon>Pterygota</taxon>
        <taxon>Neoptera</taxon>
        <taxon>Paraneoptera</taxon>
        <taxon>Hemiptera</taxon>
        <taxon>Heteroptera</taxon>
        <taxon>Panheteroptera</taxon>
        <taxon>Cimicomorpha</taxon>
        <taxon>Miridae</taxon>
        <taxon>Dicyphina</taxon>
        <taxon>Nesidiocoris</taxon>
    </lineage>
</organism>
<feature type="region of interest" description="Disordered" evidence="1">
    <location>
        <begin position="256"/>
        <end position="278"/>
    </location>
</feature>
<accession>A0ABN7B2H0</accession>
<proteinExistence type="predicted"/>